<organism evidence="4 5">
    <name type="scientific">Albibacterium profundi</name>
    <dbReference type="NCBI Taxonomy" id="3134906"/>
    <lineage>
        <taxon>Bacteria</taxon>
        <taxon>Pseudomonadati</taxon>
        <taxon>Bacteroidota</taxon>
        <taxon>Sphingobacteriia</taxon>
        <taxon>Sphingobacteriales</taxon>
        <taxon>Sphingobacteriaceae</taxon>
        <taxon>Albibacterium</taxon>
    </lineage>
</organism>
<feature type="transmembrane region" description="Helical" evidence="1">
    <location>
        <begin position="29"/>
        <end position="50"/>
    </location>
</feature>
<keyword evidence="1" id="KW-0472">Membrane</keyword>
<keyword evidence="1" id="KW-0812">Transmembrane</keyword>
<dbReference type="RefSeq" id="WP_375558119.1">
    <property type="nucleotide sequence ID" value="NZ_JBBVGT010000003.1"/>
</dbReference>
<feature type="transmembrane region" description="Helical" evidence="1">
    <location>
        <begin position="6"/>
        <end position="22"/>
    </location>
</feature>
<proteinExistence type="predicted"/>
<keyword evidence="4" id="KW-0418">Kinase</keyword>
<feature type="transmembrane region" description="Helical" evidence="1">
    <location>
        <begin position="70"/>
        <end position="87"/>
    </location>
</feature>
<accession>A0ABV5CGA0</accession>
<evidence type="ECO:0000313" key="5">
    <source>
        <dbReference type="Proteomes" id="UP001580928"/>
    </source>
</evidence>
<feature type="transmembrane region" description="Helical" evidence="1">
    <location>
        <begin position="193"/>
        <end position="212"/>
    </location>
</feature>
<dbReference type="InterPro" id="IPR050640">
    <property type="entry name" value="Bact_2-comp_sensor_kinase"/>
</dbReference>
<dbReference type="PANTHER" id="PTHR34220">
    <property type="entry name" value="SENSOR HISTIDINE KINASE YPDA"/>
    <property type="match status" value="1"/>
</dbReference>
<dbReference type="Proteomes" id="UP001580928">
    <property type="component" value="Unassembled WGS sequence"/>
</dbReference>
<dbReference type="EMBL" id="JBBVGT010000003">
    <property type="protein sequence ID" value="MFB5946589.1"/>
    <property type="molecule type" value="Genomic_DNA"/>
</dbReference>
<name>A0ABV5CGA0_9SPHI</name>
<protein>
    <submittedName>
        <fullName evidence="4">Histidine kinase</fullName>
    </submittedName>
</protein>
<keyword evidence="1" id="KW-1133">Transmembrane helix</keyword>
<feature type="transmembrane region" description="Helical" evidence="1">
    <location>
        <begin position="99"/>
        <end position="120"/>
    </location>
</feature>
<keyword evidence="4" id="KW-0808">Transferase</keyword>
<evidence type="ECO:0000259" key="2">
    <source>
        <dbReference type="Pfam" id="PF06580"/>
    </source>
</evidence>
<feature type="domain" description="7TM-DISM receptor extracellular" evidence="3">
    <location>
        <begin position="2"/>
        <end position="214"/>
    </location>
</feature>
<keyword evidence="5" id="KW-1185">Reference proteome</keyword>
<dbReference type="InterPro" id="IPR010559">
    <property type="entry name" value="Sig_transdc_His_kin_internal"/>
</dbReference>
<feature type="transmembrane region" description="Helical" evidence="1">
    <location>
        <begin position="126"/>
        <end position="147"/>
    </location>
</feature>
<evidence type="ECO:0000256" key="1">
    <source>
        <dbReference type="SAM" id="Phobius"/>
    </source>
</evidence>
<evidence type="ECO:0000313" key="4">
    <source>
        <dbReference type="EMBL" id="MFB5946589.1"/>
    </source>
</evidence>
<dbReference type="InterPro" id="IPR011623">
    <property type="entry name" value="7TMR_DISM_rcpt_extracell_dom1"/>
</dbReference>
<dbReference type="GO" id="GO:0016301">
    <property type="term" value="F:kinase activity"/>
    <property type="evidence" value="ECO:0007669"/>
    <property type="project" value="UniProtKB-KW"/>
</dbReference>
<dbReference type="PANTHER" id="PTHR34220:SF7">
    <property type="entry name" value="SENSOR HISTIDINE KINASE YPDA"/>
    <property type="match status" value="1"/>
</dbReference>
<dbReference type="Pfam" id="PF07695">
    <property type="entry name" value="7TMR-DISM_7TM"/>
    <property type="match status" value="1"/>
</dbReference>
<comment type="caution">
    <text evidence="4">The sequence shown here is derived from an EMBL/GenBank/DDBJ whole genome shotgun (WGS) entry which is preliminary data.</text>
</comment>
<dbReference type="Pfam" id="PF06580">
    <property type="entry name" value="His_kinase"/>
    <property type="match status" value="1"/>
</dbReference>
<feature type="transmembrane region" description="Helical" evidence="1">
    <location>
        <begin position="154"/>
        <end position="173"/>
    </location>
</feature>
<gene>
    <name evidence="4" type="ORF">WKR92_12195</name>
</gene>
<feature type="domain" description="Signal transduction histidine kinase internal region" evidence="2">
    <location>
        <begin position="243"/>
        <end position="322"/>
    </location>
</feature>
<evidence type="ECO:0000259" key="3">
    <source>
        <dbReference type="Pfam" id="PF07695"/>
    </source>
</evidence>
<reference evidence="4 5" key="1">
    <citation type="submission" date="2024-04" db="EMBL/GenBank/DDBJ databases">
        <title>Albibacterium profundi sp. nov., isolated from sediment of the Challenger Deep of Mariana Trench.</title>
        <authorList>
            <person name="Wang Y."/>
        </authorList>
    </citation>
    <scope>NUCLEOTIDE SEQUENCE [LARGE SCALE GENOMIC DNA]</scope>
    <source>
        <strain evidence="4 5">RHL897</strain>
    </source>
</reference>
<sequence>MYSAFISGALALLGFYVCLLYFQSRSRIYLYYLLFLLFNLLGIVVNLGNYHWNETLEYYISHSASRKLEVFTLLAFSFYGVFAIQLLDLKKQQPVLSHCIMYFASATALYAVLYGLFYPLIQEQAFVYFVSSRVLILSLSLVAIFWIMRSVRSAFKGFFIIGTCFYFIGAALSNLESILPNLTFPLLHKLSPSAYYELGILLEMICFSLALTKRIRIRNNNKRKEMYVLHEKAVYERDLAYSQMLASRVQVNPHFIFNCLNSIEYLIHIHDNAKATKYLNAFSRFVRLVLDTGQKPLISMADELDIVRLYLLLEANRFNEQFSYDIEIAPDVDLRGIELPPLFLQPIVEDSIWRGLLSSPETDKKLRIGIERRDDKVVVEIEDNGSRKNNRPLGKSERFHQTFGRTLFQERVDLHNKTHPLKIHYEPDKKNRRNEPTRKTCTRVIIDT</sequence>